<feature type="DNA-binding region" description="H-T-H motif" evidence="4">
    <location>
        <begin position="65"/>
        <end position="84"/>
    </location>
</feature>
<dbReference type="PANTHER" id="PTHR47506">
    <property type="entry name" value="TRANSCRIPTIONAL REGULATORY PROTEIN"/>
    <property type="match status" value="1"/>
</dbReference>
<dbReference type="AlphaFoldDB" id="H0FEN2"/>
<keyword evidence="3" id="KW-0804">Transcription</keyword>
<feature type="domain" description="HTH tetR-type" evidence="6">
    <location>
        <begin position="42"/>
        <end position="102"/>
    </location>
</feature>
<evidence type="ECO:0000256" key="5">
    <source>
        <dbReference type="SAM" id="MobiDB-lite"/>
    </source>
</evidence>
<name>H0FEN2_9BURK</name>
<dbReference type="SUPFAM" id="SSF48498">
    <property type="entry name" value="Tetracyclin repressor-like, C-terminal domain"/>
    <property type="match status" value="1"/>
</dbReference>
<organism evidence="7 8">
    <name type="scientific">Achromobacter arsenitoxydans SY8</name>
    <dbReference type="NCBI Taxonomy" id="477184"/>
    <lineage>
        <taxon>Bacteria</taxon>
        <taxon>Pseudomonadati</taxon>
        <taxon>Pseudomonadota</taxon>
        <taxon>Betaproteobacteria</taxon>
        <taxon>Burkholderiales</taxon>
        <taxon>Alcaligenaceae</taxon>
        <taxon>Achromobacter</taxon>
    </lineage>
</organism>
<evidence type="ECO:0000256" key="4">
    <source>
        <dbReference type="PROSITE-ProRule" id="PRU00335"/>
    </source>
</evidence>
<evidence type="ECO:0000256" key="1">
    <source>
        <dbReference type="ARBA" id="ARBA00023015"/>
    </source>
</evidence>
<comment type="caution">
    <text evidence="7">The sequence shown here is derived from an EMBL/GenBank/DDBJ whole genome shotgun (WGS) entry which is preliminary data.</text>
</comment>
<dbReference type="Proteomes" id="UP000003113">
    <property type="component" value="Unassembled WGS sequence"/>
</dbReference>
<feature type="region of interest" description="Disordered" evidence="5">
    <location>
        <begin position="16"/>
        <end position="38"/>
    </location>
</feature>
<dbReference type="eggNOG" id="COG1309">
    <property type="taxonomic scope" value="Bacteria"/>
</dbReference>
<keyword evidence="2 4" id="KW-0238">DNA-binding</keyword>
<dbReference type="InterPro" id="IPR036271">
    <property type="entry name" value="Tet_transcr_reg_TetR-rel_C_sf"/>
</dbReference>
<dbReference type="PATRIC" id="fig|477184.5.peg.5146"/>
<dbReference type="PROSITE" id="PS50977">
    <property type="entry name" value="HTH_TETR_2"/>
    <property type="match status" value="1"/>
</dbReference>
<dbReference type="GO" id="GO:0003677">
    <property type="term" value="F:DNA binding"/>
    <property type="evidence" value="ECO:0007669"/>
    <property type="project" value="UniProtKB-UniRule"/>
</dbReference>
<evidence type="ECO:0000259" key="6">
    <source>
        <dbReference type="PROSITE" id="PS50977"/>
    </source>
</evidence>
<sequence>MATLFSGLAALLSGPPAEKEPTMASKFPAASATSGKPGAKPLLAADRIRKTAREMFYRDGIRAVGVDAIVTQAGVTKPSLYRSFSSKDELAAAYLRDYDAEFWARFDAACAAHPGDPRAQLLDYLSGLGGRAVQNGYRGCGLTNAAVEYPEQDHPARAVAVAHKHELRRRLNAMAAEMGAADPNALADGLLLLIEGAFVSSQLFGEGGPAGRVADMADKLIQAHLPA</sequence>
<dbReference type="Pfam" id="PF00440">
    <property type="entry name" value="TetR_N"/>
    <property type="match status" value="1"/>
</dbReference>
<evidence type="ECO:0000256" key="3">
    <source>
        <dbReference type="ARBA" id="ARBA00023163"/>
    </source>
</evidence>
<dbReference type="InterPro" id="IPR001647">
    <property type="entry name" value="HTH_TetR"/>
</dbReference>
<dbReference type="InterPro" id="IPR009057">
    <property type="entry name" value="Homeodomain-like_sf"/>
</dbReference>
<keyword evidence="8" id="KW-1185">Reference proteome</keyword>
<dbReference type="EMBL" id="AGUF01000085">
    <property type="protein sequence ID" value="EHK63268.1"/>
    <property type="molecule type" value="Genomic_DNA"/>
</dbReference>
<evidence type="ECO:0000313" key="8">
    <source>
        <dbReference type="Proteomes" id="UP000003113"/>
    </source>
</evidence>
<dbReference type="PRINTS" id="PR00455">
    <property type="entry name" value="HTHTETR"/>
</dbReference>
<dbReference type="SUPFAM" id="SSF46689">
    <property type="entry name" value="Homeodomain-like"/>
    <property type="match status" value="1"/>
</dbReference>
<dbReference type="Gene3D" id="1.10.357.10">
    <property type="entry name" value="Tetracycline Repressor, domain 2"/>
    <property type="match status" value="1"/>
</dbReference>
<dbReference type="STRING" id="477184.KYC_26232"/>
<reference evidence="7 8" key="1">
    <citation type="journal article" date="2012" name="J. Bacteriol.">
        <title>Genome sequence of the highly efficient arsenite-oxidizing bacterium Achromobacter arsenitoxydans SY8.</title>
        <authorList>
            <person name="Li X."/>
            <person name="Hu Y."/>
            <person name="Gong J."/>
            <person name="Lin Y."/>
            <person name="Johnstone L."/>
            <person name="Rensing C."/>
            <person name="Wang G."/>
        </authorList>
    </citation>
    <scope>NUCLEOTIDE SEQUENCE [LARGE SCALE GENOMIC DNA]</scope>
    <source>
        <strain evidence="7 8">SY8</strain>
    </source>
</reference>
<gene>
    <name evidence="7" type="ORF">KYC_26232</name>
</gene>
<evidence type="ECO:0000256" key="2">
    <source>
        <dbReference type="ARBA" id="ARBA00023125"/>
    </source>
</evidence>
<keyword evidence="1" id="KW-0805">Transcription regulation</keyword>
<proteinExistence type="predicted"/>
<dbReference type="PANTHER" id="PTHR47506:SF6">
    <property type="entry name" value="HTH-TYPE TRANSCRIPTIONAL REPRESSOR NEMR"/>
    <property type="match status" value="1"/>
</dbReference>
<protein>
    <submittedName>
        <fullName evidence="7">TetR family transcriptional regulator</fullName>
    </submittedName>
</protein>
<evidence type="ECO:0000313" key="7">
    <source>
        <dbReference type="EMBL" id="EHK63268.1"/>
    </source>
</evidence>
<accession>H0FEN2</accession>